<dbReference type="AlphaFoldDB" id="A0A0E0ABA4"/>
<dbReference type="Gramene" id="OGLUM06G20540.1">
    <property type="protein sequence ID" value="OGLUM06G20540.1"/>
    <property type="gene ID" value="OGLUM06G20540"/>
</dbReference>
<evidence type="ECO:0000313" key="2">
    <source>
        <dbReference type="EnsemblPlants" id="OGLUM06G20540.1"/>
    </source>
</evidence>
<name>A0A0E0ABA4_9ORYZ</name>
<reference evidence="2" key="1">
    <citation type="submission" date="2015-04" db="UniProtKB">
        <authorList>
            <consortium name="EnsemblPlants"/>
        </authorList>
    </citation>
    <scope>IDENTIFICATION</scope>
</reference>
<evidence type="ECO:0000256" key="1">
    <source>
        <dbReference type="SAM" id="MobiDB-lite"/>
    </source>
</evidence>
<protein>
    <submittedName>
        <fullName evidence="2">Uncharacterized protein</fullName>
    </submittedName>
</protein>
<evidence type="ECO:0000313" key="3">
    <source>
        <dbReference type="Proteomes" id="UP000026961"/>
    </source>
</evidence>
<dbReference type="EnsemblPlants" id="OGLUM06G20540.1">
    <property type="protein sequence ID" value="OGLUM06G20540.1"/>
    <property type="gene ID" value="OGLUM06G20540"/>
</dbReference>
<dbReference type="Proteomes" id="UP000026961">
    <property type="component" value="Chromosome 6"/>
</dbReference>
<sequence length="170" mass="19490">MLFKSDSTGLCKTYSSRRYTTQFHARRTYVQHAASVKHDNPARPAGSRARRRASRRAGDRRCWEHGQHRQLGKQRQQSTARCGRSIYRVAVPCIWIYCFECQSRSLPNSMPKPRESLPPGGRRGQCLQPQLTLTLISRVPGGRRMMVHQHRKSRFMDEGPDSANSGFTCT</sequence>
<keyword evidence="3" id="KW-1185">Reference proteome</keyword>
<proteinExistence type="predicted"/>
<dbReference type="HOGENOM" id="CLU_1573088_0_0_1"/>
<organism evidence="2">
    <name type="scientific">Oryza glumipatula</name>
    <dbReference type="NCBI Taxonomy" id="40148"/>
    <lineage>
        <taxon>Eukaryota</taxon>
        <taxon>Viridiplantae</taxon>
        <taxon>Streptophyta</taxon>
        <taxon>Embryophyta</taxon>
        <taxon>Tracheophyta</taxon>
        <taxon>Spermatophyta</taxon>
        <taxon>Magnoliopsida</taxon>
        <taxon>Liliopsida</taxon>
        <taxon>Poales</taxon>
        <taxon>Poaceae</taxon>
        <taxon>BOP clade</taxon>
        <taxon>Oryzoideae</taxon>
        <taxon>Oryzeae</taxon>
        <taxon>Oryzinae</taxon>
        <taxon>Oryza</taxon>
    </lineage>
</organism>
<feature type="region of interest" description="Disordered" evidence="1">
    <location>
        <begin position="32"/>
        <end position="78"/>
    </location>
</feature>
<reference evidence="2" key="2">
    <citation type="submission" date="2018-05" db="EMBL/GenBank/DDBJ databases">
        <title>OgluRS3 (Oryza glumaepatula Reference Sequence Version 3).</title>
        <authorList>
            <person name="Zhang J."/>
            <person name="Kudrna D."/>
            <person name="Lee S."/>
            <person name="Talag J."/>
            <person name="Welchert J."/>
            <person name="Wing R.A."/>
        </authorList>
    </citation>
    <scope>NUCLEOTIDE SEQUENCE [LARGE SCALE GENOMIC DNA]</scope>
</reference>
<accession>A0A0E0ABA4</accession>
<feature type="compositionally biased region" description="Basic and acidic residues" evidence="1">
    <location>
        <begin position="56"/>
        <end position="67"/>
    </location>
</feature>